<keyword evidence="4" id="KW-0408">Iron</keyword>
<dbReference type="STRING" id="1238182.C882_3145"/>
<sequence>MPLIQWTDDFLIGHTAIDYDHQMLVNITNQVYDMKNAPKVSNAQIGQCMKQLVDYVERHFRREEEIFGATDYPLTDSHKKMHRDLEKVAREIYDLYRREPDLLNFGEVTEFLKRWLLDHILKHDMGYKPYLKG</sequence>
<dbReference type="SUPFAM" id="SSF47188">
    <property type="entry name" value="Hemerythrin-like"/>
    <property type="match status" value="1"/>
</dbReference>
<keyword evidence="2" id="KW-0813">Transport</keyword>
<proteinExistence type="inferred from homology"/>
<dbReference type="InterPro" id="IPR035938">
    <property type="entry name" value="Hemerythrin-like_sf"/>
</dbReference>
<dbReference type="eggNOG" id="COG2703">
    <property type="taxonomic scope" value="Bacteria"/>
</dbReference>
<evidence type="ECO:0000313" key="7">
    <source>
        <dbReference type="Proteomes" id="UP000009881"/>
    </source>
</evidence>
<dbReference type="PANTHER" id="PTHR37164:SF1">
    <property type="entry name" value="BACTERIOHEMERYTHRIN"/>
    <property type="match status" value="1"/>
</dbReference>
<evidence type="ECO:0000256" key="3">
    <source>
        <dbReference type="ARBA" id="ARBA00022723"/>
    </source>
</evidence>
<dbReference type="RefSeq" id="WP_009539342.1">
    <property type="nucleotide sequence ID" value="NZ_ANHY01000004.1"/>
</dbReference>
<evidence type="ECO:0000256" key="2">
    <source>
        <dbReference type="ARBA" id="ARBA00022621"/>
    </source>
</evidence>
<comment type="caution">
    <text evidence="6">The sequence shown here is derived from an EMBL/GenBank/DDBJ whole genome shotgun (WGS) entry which is preliminary data.</text>
</comment>
<dbReference type="OrthoDB" id="7305302at2"/>
<dbReference type="Proteomes" id="UP000009881">
    <property type="component" value="Unassembled WGS sequence"/>
</dbReference>
<protein>
    <submittedName>
        <fullName evidence="6">Hemerythrin</fullName>
    </submittedName>
</protein>
<dbReference type="InterPro" id="IPR012827">
    <property type="entry name" value="Hemerythrin_metal-bd"/>
</dbReference>
<dbReference type="InterPro" id="IPR016131">
    <property type="entry name" value="Haemerythrin_Fe_BS"/>
</dbReference>
<keyword evidence="7" id="KW-1185">Reference proteome</keyword>
<dbReference type="CDD" id="cd12107">
    <property type="entry name" value="Hemerythrin"/>
    <property type="match status" value="1"/>
</dbReference>
<dbReference type="NCBIfam" id="NF033749">
    <property type="entry name" value="bact_hemeryth"/>
    <property type="match status" value="1"/>
</dbReference>
<evidence type="ECO:0000256" key="1">
    <source>
        <dbReference type="ARBA" id="ARBA00010587"/>
    </source>
</evidence>
<dbReference type="NCBIfam" id="TIGR02481">
    <property type="entry name" value="hemeryth_dom"/>
    <property type="match status" value="1"/>
</dbReference>
<dbReference type="InterPro" id="IPR050669">
    <property type="entry name" value="Hemerythrin"/>
</dbReference>
<evidence type="ECO:0000256" key="4">
    <source>
        <dbReference type="ARBA" id="ARBA00023004"/>
    </source>
</evidence>
<dbReference type="PANTHER" id="PTHR37164">
    <property type="entry name" value="BACTERIOHEMERYTHRIN"/>
    <property type="match status" value="1"/>
</dbReference>
<accession>K9HUZ5</accession>
<dbReference type="Gene3D" id="1.20.120.50">
    <property type="entry name" value="Hemerythrin-like"/>
    <property type="match status" value="1"/>
</dbReference>
<organism evidence="6 7">
    <name type="scientific">Caenispirillum salinarum AK4</name>
    <dbReference type="NCBI Taxonomy" id="1238182"/>
    <lineage>
        <taxon>Bacteria</taxon>
        <taxon>Pseudomonadati</taxon>
        <taxon>Pseudomonadota</taxon>
        <taxon>Alphaproteobacteria</taxon>
        <taxon>Rhodospirillales</taxon>
        <taxon>Novispirillaceae</taxon>
        <taxon>Caenispirillum</taxon>
    </lineage>
</organism>
<comment type="similarity">
    <text evidence="1">Belongs to the hemerythrin family.</text>
</comment>
<dbReference type="EMBL" id="ANHY01000004">
    <property type="protein sequence ID" value="EKV32081.1"/>
    <property type="molecule type" value="Genomic_DNA"/>
</dbReference>
<feature type="domain" description="Hemerythrin-like" evidence="5">
    <location>
        <begin position="15"/>
        <end position="131"/>
    </location>
</feature>
<dbReference type="InterPro" id="IPR012312">
    <property type="entry name" value="Hemerythrin-like"/>
</dbReference>
<evidence type="ECO:0000259" key="5">
    <source>
        <dbReference type="Pfam" id="PF01814"/>
    </source>
</evidence>
<dbReference type="AlphaFoldDB" id="K9HUZ5"/>
<reference evidence="6 7" key="1">
    <citation type="journal article" date="2013" name="Genome Announc.">
        <title>Draft Genome Sequence of an Alphaproteobacterium, Caenispirillum salinarum AK4(T), Isolated from a Solar Saltern.</title>
        <authorList>
            <person name="Khatri I."/>
            <person name="Singh A."/>
            <person name="Korpole S."/>
            <person name="Pinnaka A.K."/>
            <person name="Subramanian S."/>
        </authorList>
    </citation>
    <scope>NUCLEOTIDE SEQUENCE [LARGE SCALE GENOMIC DNA]</scope>
    <source>
        <strain evidence="6 7">AK4</strain>
    </source>
</reference>
<dbReference type="PROSITE" id="PS00550">
    <property type="entry name" value="HEMERYTHRINS"/>
    <property type="match status" value="1"/>
</dbReference>
<keyword evidence="3" id="KW-0479">Metal-binding</keyword>
<dbReference type="GO" id="GO:0046872">
    <property type="term" value="F:metal ion binding"/>
    <property type="evidence" value="ECO:0007669"/>
    <property type="project" value="UniProtKB-KW"/>
</dbReference>
<dbReference type="GO" id="GO:0005344">
    <property type="term" value="F:oxygen carrier activity"/>
    <property type="evidence" value="ECO:0007669"/>
    <property type="project" value="UniProtKB-KW"/>
</dbReference>
<evidence type="ECO:0000313" key="6">
    <source>
        <dbReference type="EMBL" id="EKV32081.1"/>
    </source>
</evidence>
<dbReference type="Pfam" id="PF01814">
    <property type="entry name" value="Hemerythrin"/>
    <property type="match status" value="1"/>
</dbReference>
<keyword evidence="2" id="KW-0561">Oxygen transport</keyword>
<name>K9HUZ5_9PROT</name>
<gene>
    <name evidence="6" type="ORF">C882_3145</name>
</gene>